<gene>
    <name evidence="1" type="ORF">NWT39_09845</name>
</gene>
<dbReference type="EMBL" id="CP103305">
    <property type="protein sequence ID" value="UVS68200.1"/>
    <property type="molecule type" value="Genomic_DNA"/>
</dbReference>
<protein>
    <submittedName>
        <fullName evidence="1">Uncharacterized protein</fullName>
    </submittedName>
</protein>
<sequence length="172" mass="19113">MRKAQRNGLDSNDTITCPYHVDFECTPAPAESLNSLESGRLMLTVKLQSSDDDKNKKKKEEKEVRAVVVKLVNKAKQENLGNVEGSSELKHKTSLSANLARDNQHPGWWAGVIGIPITWMEGGTTDYERSGSWHPKSKGNVFAMEITYTLDNGSNCTAHFDSEDVYHWAAAC</sequence>
<accession>A0A977IC65</accession>
<dbReference type="RefSeq" id="WP_158435183.1">
    <property type="nucleotide sequence ID" value="NZ_CP103305.1"/>
</dbReference>
<reference evidence="1" key="1">
    <citation type="submission" date="2022-08" db="EMBL/GenBank/DDBJ databases">
        <title>Dynamic responses of ammonia-oxidizing microbial communities induced by reactive oxygen species (ROS) in fluctuating redox aquifers.</title>
        <authorList>
            <person name="Wang P."/>
            <person name="Wang H."/>
        </authorList>
    </citation>
    <scope>NUCLEOTIDE SEQUENCE</scope>
    <source>
        <strain evidence="1">PLX03</strain>
    </source>
</reference>
<name>A0A977IC65_9ARCH</name>
<dbReference type="Proteomes" id="UP001059771">
    <property type="component" value="Chromosome"/>
</dbReference>
<evidence type="ECO:0000313" key="1">
    <source>
        <dbReference type="EMBL" id="UVS68200.1"/>
    </source>
</evidence>
<dbReference type="GeneID" id="74947241"/>
<proteinExistence type="predicted"/>
<dbReference type="AlphaFoldDB" id="A0A977IC65"/>
<organism evidence="1">
    <name type="scientific">Nitrososphaera viennensis</name>
    <dbReference type="NCBI Taxonomy" id="1034015"/>
    <lineage>
        <taxon>Archaea</taxon>
        <taxon>Nitrososphaerota</taxon>
        <taxon>Nitrososphaeria</taxon>
        <taxon>Nitrososphaerales</taxon>
        <taxon>Nitrososphaeraceae</taxon>
        <taxon>Nitrososphaera</taxon>
    </lineage>
</organism>